<dbReference type="Proteomes" id="UP000289738">
    <property type="component" value="Chromosome A08"/>
</dbReference>
<evidence type="ECO:0000313" key="3">
    <source>
        <dbReference type="Proteomes" id="UP000289738"/>
    </source>
</evidence>
<dbReference type="EMBL" id="SDMP01000008">
    <property type="protein sequence ID" value="RYR41096.1"/>
    <property type="molecule type" value="Genomic_DNA"/>
</dbReference>
<accession>A0A445BR20</accession>
<reference evidence="2 3" key="1">
    <citation type="submission" date="2019-01" db="EMBL/GenBank/DDBJ databases">
        <title>Sequencing of cultivated peanut Arachis hypogaea provides insights into genome evolution and oil improvement.</title>
        <authorList>
            <person name="Chen X."/>
        </authorList>
    </citation>
    <scope>NUCLEOTIDE SEQUENCE [LARGE SCALE GENOMIC DNA]</scope>
    <source>
        <strain evidence="3">cv. Fuhuasheng</strain>
        <tissue evidence="2">Leaves</tissue>
    </source>
</reference>
<organism evidence="2 3">
    <name type="scientific">Arachis hypogaea</name>
    <name type="common">Peanut</name>
    <dbReference type="NCBI Taxonomy" id="3818"/>
    <lineage>
        <taxon>Eukaryota</taxon>
        <taxon>Viridiplantae</taxon>
        <taxon>Streptophyta</taxon>
        <taxon>Embryophyta</taxon>
        <taxon>Tracheophyta</taxon>
        <taxon>Spermatophyta</taxon>
        <taxon>Magnoliopsida</taxon>
        <taxon>eudicotyledons</taxon>
        <taxon>Gunneridae</taxon>
        <taxon>Pentapetalae</taxon>
        <taxon>rosids</taxon>
        <taxon>fabids</taxon>
        <taxon>Fabales</taxon>
        <taxon>Fabaceae</taxon>
        <taxon>Papilionoideae</taxon>
        <taxon>50 kb inversion clade</taxon>
        <taxon>dalbergioids sensu lato</taxon>
        <taxon>Dalbergieae</taxon>
        <taxon>Pterocarpus clade</taxon>
        <taxon>Arachis</taxon>
    </lineage>
</organism>
<evidence type="ECO:0000313" key="2">
    <source>
        <dbReference type="EMBL" id="RYR41096.1"/>
    </source>
</evidence>
<sequence length="147" mass="16963">MEGRLKFDDGKREMKVDVDLFDTDASFVEPYFGVNMIGMSYYFNVALDYFESQVRSVYPRAGDGLLDFLVQQKIKDRDMFLCQRCNAVFDAEAVAIFKKERMKNELAHREEQACQRQPIRCIESQSSKTPQQNVVGPLSRSQAISIQ</sequence>
<feature type="region of interest" description="Disordered" evidence="1">
    <location>
        <begin position="125"/>
        <end position="147"/>
    </location>
</feature>
<gene>
    <name evidence="2" type="ORF">Ahy_A08g037494</name>
</gene>
<comment type="caution">
    <text evidence="2">The sequence shown here is derived from an EMBL/GenBank/DDBJ whole genome shotgun (WGS) entry which is preliminary data.</text>
</comment>
<dbReference type="AlphaFoldDB" id="A0A445BR20"/>
<evidence type="ECO:0000256" key="1">
    <source>
        <dbReference type="SAM" id="MobiDB-lite"/>
    </source>
</evidence>
<keyword evidence="3" id="KW-1185">Reference proteome</keyword>
<protein>
    <submittedName>
        <fullName evidence="2">Uncharacterized protein</fullName>
    </submittedName>
</protein>
<proteinExistence type="predicted"/>
<name>A0A445BR20_ARAHY</name>